<evidence type="ECO:0000256" key="5">
    <source>
        <dbReference type="ARBA" id="ARBA00023141"/>
    </source>
</evidence>
<dbReference type="Gene3D" id="3.30.70.260">
    <property type="match status" value="1"/>
</dbReference>
<dbReference type="InterPro" id="IPR002912">
    <property type="entry name" value="ACT_dom"/>
</dbReference>
<sequence>MQIYYLGPKGTFSYLASQKFVNQNQIQHYDFVPKANLYEVIKYVSQDTASIGIVPIENSIEGTINIVADSLAQQNVYAHGELHLDIDFALYGKAGSQISDIKKVYSIAPAISQTSNYIMKHQFDYDYVDSTVKGFDMINDHIGAIAPLASGNDYDFEILDTHIQDFAHNATRFLIIKNHDNFDSNTNTSMFLITPKYDKPGLLASILNTFALFNINLSWIESRPLKTKLGQYHFFVQADAPISQDVKKVITILNTLDFETKLIGSFYK</sequence>
<dbReference type="SUPFAM" id="SSF55021">
    <property type="entry name" value="ACT-like"/>
    <property type="match status" value="1"/>
</dbReference>
<dbReference type="GO" id="GO:0004664">
    <property type="term" value="F:prephenate dehydratase activity"/>
    <property type="evidence" value="ECO:0007669"/>
    <property type="project" value="UniProtKB-EC"/>
</dbReference>
<keyword evidence="6" id="KW-0584">Phenylalanine biosynthesis</keyword>
<gene>
    <name evidence="11" type="ORF">BU085_04795</name>
</gene>
<comment type="pathway">
    <text evidence="1">Amino-acid biosynthesis; L-phenylalanine biosynthesis; phenylpyruvate from prephenate: step 1/1.</text>
</comment>
<dbReference type="SUPFAM" id="SSF53850">
    <property type="entry name" value="Periplasmic binding protein-like II"/>
    <property type="match status" value="1"/>
</dbReference>
<keyword evidence="7" id="KW-0456">Lyase</keyword>
<name>A0A2T4Q1K4_STAWA</name>
<evidence type="ECO:0000259" key="10">
    <source>
        <dbReference type="PROSITE" id="PS51671"/>
    </source>
</evidence>
<dbReference type="CDD" id="cd04905">
    <property type="entry name" value="ACT_CM-PDT"/>
    <property type="match status" value="1"/>
</dbReference>
<dbReference type="PROSITE" id="PS51171">
    <property type="entry name" value="PREPHENATE_DEHYDR_3"/>
    <property type="match status" value="1"/>
</dbReference>
<dbReference type="PANTHER" id="PTHR21022:SF19">
    <property type="entry name" value="PREPHENATE DEHYDRATASE-RELATED"/>
    <property type="match status" value="1"/>
</dbReference>
<dbReference type="RefSeq" id="WP_107532724.1">
    <property type="nucleotide sequence ID" value="NZ_PZEV01000011.1"/>
</dbReference>
<dbReference type="AlphaFoldDB" id="A0A2T4Q1K4"/>
<dbReference type="GO" id="GO:0005737">
    <property type="term" value="C:cytoplasm"/>
    <property type="evidence" value="ECO:0007669"/>
    <property type="project" value="TreeGrafter"/>
</dbReference>
<evidence type="ECO:0000256" key="1">
    <source>
        <dbReference type="ARBA" id="ARBA00004741"/>
    </source>
</evidence>
<dbReference type="InterPro" id="IPR001086">
    <property type="entry name" value="Preph_deHydtase"/>
</dbReference>
<dbReference type="PROSITE" id="PS51671">
    <property type="entry name" value="ACT"/>
    <property type="match status" value="1"/>
</dbReference>
<dbReference type="PANTHER" id="PTHR21022">
    <property type="entry name" value="PREPHENATE DEHYDRATASE P PROTEIN"/>
    <property type="match status" value="1"/>
</dbReference>
<feature type="domain" description="ACT" evidence="10">
    <location>
        <begin position="191"/>
        <end position="268"/>
    </location>
</feature>
<protein>
    <recommendedName>
        <fullName evidence="3">Prephenate dehydratase</fullName>
        <ecNumber evidence="2">4.2.1.51</ecNumber>
    </recommendedName>
</protein>
<evidence type="ECO:0000313" key="11">
    <source>
        <dbReference type="EMBL" id="PTI51588.1"/>
    </source>
</evidence>
<accession>A0A2T4Q1K4</accession>
<evidence type="ECO:0000256" key="2">
    <source>
        <dbReference type="ARBA" id="ARBA00013147"/>
    </source>
</evidence>
<dbReference type="STRING" id="1194526.A284_04425"/>
<proteinExistence type="predicted"/>
<comment type="catalytic activity">
    <reaction evidence="8">
        <text>prephenate + H(+) = 3-phenylpyruvate + CO2 + H2O</text>
        <dbReference type="Rhea" id="RHEA:21648"/>
        <dbReference type="ChEBI" id="CHEBI:15377"/>
        <dbReference type="ChEBI" id="CHEBI:15378"/>
        <dbReference type="ChEBI" id="CHEBI:16526"/>
        <dbReference type="ChEBI" id="CHEBI:18005"/>
        <dbReference type="ChEBI" id="CHEBI:29934"/>
        <dbReference type="EC" id="4.2.1.51"/>
    </reaction>
</comment>
<feature type="domain" description="Prephenate dehydratase" evidence="9">
    <location>
        <begin position="2"/>
        <end position="178"/>
    </location>
</feature>
<reference evidence="11 12" key="1">
    <citation type="journal article" date="2016" name="Front. Microbiol.">
        <title>Comprehensive Phylogenetic Analysis of Bovine Non-aureus Staphylococci Species Based on Whole-Genome Sequencing.</title>
        <authorList>
            <person name="Naushad S."/>
            <person name="Barkema H.W."/>
            <person name="Luby C."/>
            <person name="Condas L.A."/>
            <person name="Nobrega D.B."/>
            <person name="Carson D.A."/>
            <person name="De Buck J."/>
        </authorList>
    </citation>
    <scope>NUCLEOTIDE SEQUENCE [LARGE SCALE GENOMIC DNA]</scope>
    <source>
        <strain evidence="11 12">SNUC 2993</strain>
    </source>
</reference>
<organism evidence="11 12">
    <name type="scientific">Staphylococcus warneri</name>
    <dbReference type="NCBI Taxonomy" id="1292"/>
    <lineage>
        <taxon>Bacteria</taxon>
        <taxon>Bacillati</taxon>
        <taxon>Bacillota</taxon>
        <taxon>Bacilli</taxon>
        <taxon>Bacillales</taxon>
        <taxon>Staphylococcaceae</taxon>
        <taxon>Staphylococcus</taxon>
    </lineage>
</organism>
<dbReference type="EMBL" id="PZEV01000011">
    <property type="protein sequence ID" value="PTI51588.1"/>
    <property type="molecule type" value="Genomic_DNA"/>
</dbReference>
<evidence type="ECO:0000256" key="7">
    <source>
        <dbReference type="ARBA" id="ARBA00023239"/>
    </source>
</evidence>
<dbReference type="GO" id="GO:0009094">
    <property type="term" value="P:L-phenylalanine biosynthetic process"/>
    <property type="evidence" value="ECO:0007669"/>
    <property type="project" value="UniProtKB-UniPathway"/>
</dbReference>
<keyword evidence="5" id="KW-0057">Aromatic amino acid biosynthesis</keyword>
<evidence type="ECO:0000256" key="3">
    <source>
        <dbReference type="ARBA" id="ARBA00021872"/>
    </source>
</evidence>
<dbReference type="InterPro" id="IPR045865">
    <property type="entry name" value="ACT-like_dom_sf"/>
</dbReference>
<comment type="caution">
    <text evidence="11">The sequence shown here is derived from an EMBL/GenBank/DDBJ whole genome shotgun (WGS) entry which is preliminary data.</text>
</comment>
<dbReference type="Gene3D" id="3.40.190.10">
    <property type="entry name" value="Periplasmic binding protein-like II"/>
    <property type="match status" value="2"/>
</dbReference>
<dbReference type="Proteomes" id="UP000240717">
    <property type="component" value="Unassembled WGS sequence"/>
</dbReference>
<evidence type="ECO:0000256" key="6">
    <source>
        <dbReference type="ARBA" id="ARBA00023222"/>
    </source>
</evidence>
<dbReference type="UniPathway" id="UPA00121">
    <property type="reaction ID" value="UER00345"/>
</dbReference>
<evidence type="ECO:0000313" key="12">
    <source>
        <dbReference type="Proteomes" id="UP000240717"/>
    </source>
</evidence>
<evidence type="ECO:0000256" key="4">
    <source>
        <dbReference type="ARBA" id="ARBA00022605"/>
    </source>
</evidence>
<evidence type="ECO:0000256" key="8">
    <source>
        <dbReference type="ARBA" id="ARBA00047848"/>
    </source>
</evidence>
<dbReference type="EC" id="4.2.1.51" evidence="2"/>
<dbReference type="Pfam" id="PF00800">
    <property type="entry name" value="PDT"/>
    <property type="match status" value="1"/>
</dbReference>
<evidence type="ECO:0000259" key="9">
    <source>
        <dbReference type="PROSITE" id="PS51171"/>
    </source>
</evidence>
<keyword evidence="4" id="KW-0028">Amino-acid biosynthesis</keyword>